<keyword evidence="2" id="KW-0596">Phosphopantetheine</keyword>
<dbReference type="Gene3D" id="3.40.50.980">
    <property type="match status" value="1"/>
</dbReference>
<dbReference type="PANTHER" id="PTHR45527">
    <property type="entry name" value="NONRIBOSOMAL PEPTIDE SYNTHETASE"/>
    <property type="match status" value="1"/>
</dbReference>
<feature type="domain" description="Carrier" evidence="4">
    <location>
        <begin position="2100"/>
        <end position="2175"/>
    </location>
</feature>
<dbReference type="GO" id="GO:0031177">
    <property type="term" value="F:phosphopantetheine binding"/>
    <property type="evidence" value="ECO:0007669"/>
    <property type="project" value="InterPro"/>
</dbReference>
<dbReference type="InterPro" id="IPR000873">
    <property type="entry name" value="AMP-dep_synth/lig_dom"/>
</dbReference>
<dbReference type="SMART" id="SM00823">
    <property type="entry name" value="PKS_PP"/>
    <property type="match status" value="1"/>
</dbReference>
<dbReference type="CDD" id="cd19531">
    <property type="entry name" value="LCL_NRPS-like"/>
    <property type="match status" value="1"/>
</dbReference>
<keyword evidence="3" id="KW-0597">Phosphoprotein</keyword>
<dbReference type="InterPro" id="IPR001242">
    <property type="entry name" value="Condensation_dom"/>
</dbReference>
<dbReference type="InterPro" id="IPR042099">
    <property type="entry name" value="ANL_N_sf"/>
</dbReference>
<dbReference type="Gene3D" id="3.40.50.12780">
    <property type="entry name" value="N-terminal domain of ligase-like"/>
    <property type="match status" value="2"/>
</dbReference>
<dbReference type="SUPFAM" id="SSF52777">
    <property type="entry name" value="CoA-dependent acyltransferases"/>
    <property type="match status" value="2"/>
</dbReference>
<evidence type="ECO:0000256" key="1">
    <source>
        <dbReference type="ARBA" id="ARBA00001957"/>
    </source>
</evidence>
<dbReference type="Gene3D" id="3.30.300.30">
    <property type="match status" value="2"/>
</dbReference>
<evidence type="ECO:0000256" key="2">
    <source>
        <dbReference type="ARBA" id="ARBA00022450"/>
    </source>
</evidence>
<organism evidence="5 6">
    <name type="scientific">Sorangium cellulosum</name>
    <name type="common">Polyangium cellulosum</name>
    <dbReference type="NCBI Taxonomy" id="56"/>
    <lineage>
        <taxon>Bacteria</taxon>
        <taxon>Pseudomonadati</taxon>
        <taxon>Myxococcota</taxon>
        <taxon>Polyangia</taxon>
        <taxon>Polyangiales</taxon>
        <taxon>Polyangiaceae</taxon>
        <taxon>Sorangium</taxon>
    </lineage>
</organism>
<gene>
    <name evidence="5" type="ORF">SOCE836_108400</name>
</gene>
<dbReference type="Pfam" id="PF00501">
    <property type="entry name" value="AMP-binding"/>
    <property type="match status" value="2"/>
</dbReference>
<dbReference type="GO" id="GO:0044550">
    <property type="term" value="P:secondary metabolite biosynthetic process"/>
    <property type="evidence" value="ECO:0007669"/>
    <property type="project" value="TreeGrafter"/>
</dbReference>
<dbReference type="InterPro" id="IPR009081">
    <property type="entry name" value="PP-bd_ACP"/>
</dbReference>
<dbReference type="GO" id="GO:0005737">
    <property type="term" value="C:cytoplasm"/>
    <property type="evidence" value="ECO:0007669"/>
    <property type="project" value="TreeGrafter"/>
</dbReference>
<dbReference type="RefSeq" id="WP_129581021.1">
    <property type="nucleotide sequence ID" value="NZ_CP012672.1"/>
</dbReference>
<evidence type="ECO:0000313" key="5">
    <source>
        <dbReference type="EMBL" id="AUX38593.1"/>
    </source>
</evidence>
<dbReference type="InterPro" id="IPR036291">
    <property type="entry name" value="NAD(P)-bd_dom_sf"/>
</dbReference>
<dbReference type="PANTHER" id="PTHR45527:SF1">
    <property type="entry name" value="FATTY ACID SYNTHASE"/>
    <property type="match status" value="1"/>
</dbReference>
<dbReference type="Gene3D" id="1.10.1200.10">
    <property type="entry name" value="ACP-like"/>
    <property type="match status" value="1"/>
</dbReference>
<dbReference type="SUPFAM" id="SSF47336">
    <property type="entry name" value="ACP-like"/>
    <property type="match status" value="1"/>
</dbReference>
<dbReference type="Pfam" id="PF00550">
    <property type="entry name" value="PP-binding"/>
    <property type="match status" value="1"/>
</dbReference>
<dbReference type="EMBL" id="CP012672">
    <property type="protein sequence ID" value="AUX38593.1"/>
    <property type="molecule type" value="Genomic_DNA"/>
</dbReference>
<dbReference type="Proteomes" id="UP000295497">
    <property type="component" value="Chromosome"/>
</dbReference>
<dbReference type="InterPro" id="IPR036736">
    <property type="entry name" value="ACP-like_sf"/>
</dbReference>
<evidence type="ECO:0000256" key="3">
    <source>
        <dbReference type="ARBA" id="ARBA00022553"/>
    </source>
</evidence>
<dbReference type="PROSITE" id="PS00012">
    <property type="entry name" value="PHOSPHOPANTETHEINE"/>
    <property type="match status" value="1"/>
</dbReference>
<dbReference type="SUPFAM" id="SSF51735">
    <property type="entry name" value="NAD(P)-binding Rossmann-fold domains"/>
    <property type="match status" value="1"/>
</dbReference>
<dbReference type="Pfam" id="PF00668">
    <property type="entry name" value="Condensation"/>
    <property type="match status" value="1"/>
</dbReference>
<dbReference type="InterPro" id="IPR006162">
    <property type="entry name" value="Ppantetheine_attach_site"/>
</dbReference>
<dbReference type="PROSITE" id="PS50075">
    <property type="entry name" value="CARRIER"/>
    <property type="match status" value="1"/>
</dbReference>
<accession>A0A4P2R8U4</accession>
<comment type="cofactor">
    <cofactor evidence="1">
        <name>pantetheine 4'-phosphate</name>
        <dbReference type="ChEBI" id="CHEBI:47942"/>
    </cofactor>
</comment>
<dbReference type="Gene3D" id="3.40.50.720">
    <property type="entry name" value="NAD(P)-binding Rossmann-like Domain"/>
    <property type="match status" value="1"/>
</dbReference>
<dbReference type="InterPro" id="IPR023213">
    <property type="entry name" value="CAT-like_dom_sf"/>
</dbReference>
<sequence>MSEPIAGLADLSPEKRELFLSLLGEQGIDPDEVILPIQRSASGTPVSFAQRRMWFLQRLRPESPFYNVHAALLLQGALDADALERCLRALVERHELLRSRFPAQGDEPVQVADRDADIGLERSDLSSLPSTARDEAVHRQVERVVLAPFDLERGPLQRSLLLKLDGRQHVLVFATHHVVADGWSLALFIRELAALYTATMRGGPAPLLPLSVTYADYAHWERRRLTGERDRRLLAYWHECLAGLGDESTIPGDRPRPALPALRGSAHEFVIPSDIARALRALARSRRVSLFAALLASFFVVLARGSGRYDVAVGTPVANRSRKELEDVFGCFANTLVIRADLGADPSLVNVIDIVARAVANAQEHQELPFERIVDALRPERRLDRHPMFQVLFALQQHPLRRVAIPGLMISDFPFQNRVSRFDLEVHVWEVDDGGLRGVLVYDTERYDQSTVERVARWYGSTLAFLTSNVTCRVTEVPLHTADERRTLLAPALRARTTCGVATSLIEHLEARSNSSAPAVICGSKLLCYGDLHARIRRISDRLREVGVPAGAVVATCLSASSASVVIPCAILAAGGVHLPLDPALSARRRRGTAEHAGAAFLVVSADRAAEAQGFRGAVLVHHGDAELEQITPRGGGQVGTHECAGWLLPTAEGLVHLDESAVLARGGWLRDALGLSEADALLHGASPASTAAVWELAGPLIAGAHVVVPESARSQEPRCTVVHVAASDFLTGSALGSDAPRWIVCSGEAPDPVITATRSALRSRVVHVLDLPETGPVAARLLRAAGVAAPYVFESAASALVVLDERRRLAPMGAEGDLHASGTALARGYLNDRRRTEERFVTSAEPELDRGRLFHLGWRGRQHAEGRIEERRRSARVDWLGSRHVDLENVEAVLCEHSSIADCAAVIRMRANGLHELAIYYVATRPVTATELQRWADEHADEIPAPRTFFEVAVIPVDQSGEIDANAVRVLPSITLEVETRWEAEARAALTVEEVELVRRPVAPDPPSLNRERLLQISQSAYAAAPEPTQHARPMACAATPPLFTTHLAETLADALLRVADAQPDGGIAVLASDGACTRWSFGELVERAQRVHAGLRSWGARPGEILIFQLENDGEIIEALWACALGGMVPLVLHAPASLDADGPSIARLLHAHRLIGGPRVISRRDSAVELAARLRHDGAETSAVVTIEELRTAGGKAFIHRARPDDLALLSLTSGTTGRTKCAELTHRNLLVRLEGANVALGSAPGGRTLSWLPLHHIGAMADWHIRPVCGGMTAFHAPSTEILRDPLRWLDWLERHRINETWAPNFAYVLLVERLRAAGHRRWDLSGVRTLLSAGEQIAPEIVAELMEALQRSGVERDAFVPAWGMTELASGVTYARGRAGQPAITHRIDRSRLQGPISRVEPDDPSALAVIEVGPPIAGVTVRVVDASEVVLPEDSIGFIQVRGPVVLPGYYGDSEATSTLITADGWLNSGDLGFLSDGRLTITGRAKELVIINGANYACHDIETEVERVQGVDRSWTAAVAVYGHAGRGDQLAVFFVPEANVTPAPPSLLSAIRRRVLDKLGLTIAHLVMLQREQVPKTDIGKIRRADLRSCFEQGDFENETQRIAGQSGRPASTISMIHRPVFRRRHTGAISRTRGVPVIIVVDRSGLGDAFASRLIERFDAPVLVETGVGFARLGDQRFRVDVQAAESCDALFATLGEDGARVNEVLYLPSYDVTHDVPIEQVNREVTRIAALSQALVGFERLGRGSGVPMRLRVITRRARAVIDTDAPCWPAVILPAAADALASSTGIPRISSIDLDGAQLDVDANDLLSELSTGRAVPKVAYRGGERWIGGLARVDPIAEPPSPERLDPDGAYLLIGRPEDIDSAFVGAMRSRLRARVIHAGDVDVAERGALERRAAVLESDLGAPLAGILYFDPATRSSAYSTIGDVALQCALLGIDELHRALAARPHTALVVITGASASLGGDAWATAHFAEAMCDALSHHHRAPVLLQSWSQPWSDADRAALRSTALACVMRGLPRVLLGLDERTPAVRRSLALPPWLFESHALRLSGADGRAAPSSLTLLDHFGSPIRLPVERRNETDAQAATLDATWSAFERTIAAIWRTLLDAPLVGLDHNFFELGGESILLVRLAAALRDQFDREVPLVDLFANPTVRQLAAYLARAEVDPTDLCSASTTPVQTIERRISAIERGRARRRAQENEE</sequence>
<reference evidence="5 6" key="1">
    <citation type="submission" date="2015-09" db="EMBL/GenBank/DDBJ databases">
        <title>Sorangium comparison.</title>
        <authorList>
            <person name="Zaburannyi N."/>
            <person name="Bunk B."/>
            <person name="Overmann J."/>
            <person name="Mueller R."/>
        </authorList>
    </citation>
    <scope>NUCLEOTIDE SEQUENCE [LARGE SCALE GENOMIC DNA]</scope>
    <source>
        <strain evidence="5 6">So ce836</strain>
    </source>
</reference>
<dbReference type="InterPro" id="IPR045851">
    <property type="entry name" value="AMP-bd_C_sf"/>
</dbReference>
<dbReference type="InterPro" id="IPR020806">
    <property type="entry name" value="PKS_PP-bd"/>
</dbReference>
<dbReference type="Gene3D" id="3.30.559.10">
    <property type="entry name" value="Chloramphenicol acetyltransferase-like domain"/>
    <property type="match status" value="1"/>
</dbReference>
<dbReference type="Gene3D" id="3.30.559.30">
    <property type="entry name" value="Nonribosomal peptide synthetase, condensation domain"/>
    <property type="match status" value="1"/>
</dbReference>
<protein>
    <recommendedName>
        <fullName evidence="4">Carrier domain-containing protein</fullName>
    </recommendedName>
</protein>
<dbReference type="GO" id="GO:0003824">
    <property type="term" value="F:catalytic activity"/>
    <property type="evidence" value="ECO:0007669"/>
    <property type="project" value="InterPro"/>
</dbReference>
<evidence type="ECO:0000259" key="4">
    <source>
        <dbReference type="PROSITE" id="PS50075"/>
    </source>
</evidence>
<proteinExistence type="predicted"/>
<dbReference type="SUPFAM" id="SSF56801">
    <property type="entry name" value="Acetyl-CoA synthetase-like"/>
    <property type="match status" value="2"/>
</dbReference>
<evidence type="ECO:0000313" key="6">
    <source>
        <dbReference type="Proteomes" id="UP000295497"/>
    </source>
</evidence>
<name>A0A4P2R8U4_SORCE</name>
<dbReference type="GO" id="GO:0043041">
    <property type="term" value="P:amino acid activation for nonribosomal peptide biosynthetic process"/>
    <property type="evidence" value="ECO:0007669"/>
    <property type="project" value="TreeGrafter"/>
</dbReference>